<dbReference type="PROSITE" id="PS51257">
    <property type="entry name" value="PROKAR_LIPOPROTEIN"/>
    <property type="match status" value="1"/>
</dbReference>
<dbReference type="Proteomes" id="UP000665020">
    <property type="component" value="Chromosome"/>
</dbReference>
<organism evidence="2 3">
    <name type="scientific">Iocasia fonsfrigidae</name>
    <dbReference type="NCBI Taxonomy" id="2682810"/>
    <lineage>
        <taxon>Bacteria</taxon>
        <taxon>Bacillati</taxon>
        <taxon>Bacillota</taxon>
        <taxon>Clostridia</taxon>
        <taxon>Halanaerobiales</taxon>
        <taxon>Halanaerobiaceae</taxon>
        <taxon>Iocasia</taxon>
    </lineage>
</organism>
<sequence length="346" mass="40951">MEKKLKKIVLLLLTPLLIFSLTACKIASHNEEAVRAKIKDYLYQKYGEEFVVDRIGTRSDRSGSFYQARIYPKSIIGTNREGDSYYYASASVNKLTLGRLDEPGDSYSYVARNMDVEKYLLPYTKQTFGERVVLKVDVAHKVTGDGSWWAGYKSVSLAEMRKDIAEDPERNRIELELYVYIFDRIDSEREKEERRKQIFDYVQYLKEEGLFKYLELGVIFIDERVLASGYWEYARDIYPANLVEKEVEGETVYLPPRDLREEMSEVLQEEIDGMSEDELLVRMGRIRKSELSYDGIREYNGQYNCWIYSIGMLELYYDITEEDRERDYTTLKDIQYTKYKKYIFIN</sequence>
<evidence type="ECO:0000313" key="2">
    <source>
        <dbReference type="EMBL" id="QTL98672.1"/>
    </source>
</evidence>
<dbReference type="RefSeq" id="WP_230867077.1">
    <property type="nucleotide sequence ID" value="NZ_CP046640.1"/>
</dbReference>
<proteinExistence type="predicted"/>
<keyword evidence="3" id="KW-1185">Reference proteome</keyword>
<dbReference type="KEGG" id="ifn:GM661_12210"/>
<gene>
    <name evidence="2" type="ORF">GM661_12210</name>
</gene>
<feature type="chain" id="PRO_5039050736" evidence="1">
    <location>
        <begin position="26"/>
        <end position="346"/>
    </location>
</feature>
<dbReference type="EMBL" id="CP046640">
    <property type="protein sequence ID" value="QTL98672.1"/>
    <property type="molecule type" value="Genomic_DNA"/>
</dbReference>
<dbReference type="AlphaFoldDB" id="A0A8A7KLF6"/>
<reference evidence="2" key="1">
    <citation type="submission" date="2019-12" db="EMBL/GenBank/DDBJ databases">
        <authorList>
            <person name="zhang j."/>
            <person name="sun C.M."/>
        </authorList>
    </citation>
    <scope>NUCLEOTIDE SEQUENCE</scope>
    <source>
        <strain evidence="2">NS-1</strain>
    </source>
</reference>
<evidence type="ECO:0000256" key="1">
    <source>
        <dbReference type="SAM" id="SignalP"/>
    </source>
</evidence>
<accession>A0A8A7KLF6</accession>
<name>A0A8A7KLF6_9FIRM</name>
<keyword evidence="1" id="KW-0732">Signal</keyword>
<protein>
    <submittedName>
        <fullName evidence="2">Uncharacterized protein</fullName>
    </submittedName>
</protein>
<feature type="signal peptide" evidence="1">
    <location>
        <begin position="1"/>
        <end position="25"/>
    </location>
</feature>
<evidence type="ECO:0000313" key="3">
    <source>
        <dbReference type="Proteomes" id="UP000665020"/>
    </source>
</evidence>